<evidence type="ECO:0000256" key="1">
    <source>
        <dbReference type="ARBA" id="ARBA00004123"/>
    </source>
</evidence>
<feature type="repeat" description="WD" evidence="5">
    <location>
        <begin position="219"/>
        <end position="260"/>
    </location>
</feature>
<dbReference type="InterPro" id="IPR015943">
    <property type="entry name" value="WD40/YVTN_repeat-like_dom_sf"/>
</dbReference>
<gene>
    <name evidence="8" type="ORF">Cboi02_000294300</name>
</gene>
<dbReference type="InterPro" id="IPR036322">
    <property type="entry name" value="WD40_repeat_dom_sf"/>
</dbReference>
<dbReference type="PANTHER" id="PTHR19855:SF11">
    <property type="entry name" value="RIBOSOME BIOGENESIS PROTEIN WDR12"/>
    <property type="match status" value="1"/>
</dbReference>
<dbReference type="SUPFAM" id="SSF50978">
    <property type="entry name" value="WD40 repeat-like"/>
    <property type="match status" value="1"/>
</dbReference>
<evidence type="ECO:0000256" key="5">
    <source>
        <dbReference type="PROSITE-ProRule" id="PRU00221"/>
    </source>
</evidence>
<dbReference type="GO" id="GO:0070545">
    <property type="term" value="C:PeBoW complex"/>
    <property type="evidence" value="ECO:0007669"/>
    <property type="project" value="TreeGrafter"/>
</dbReference>
<dbReference type="GO" id="GO:0030687">
    <property type="term" value="C:preribosome, large subunit precursor"/>
    <property type="evidence" value="ECO:0007669"/>
    <property type="project" value="TreeGrafter"/>
</dbReference>
<keyword evidence="3" id="KW-0677">Repeat</keyword>
<evidence type="ECO:0000313" key="9">
    <source>
        <dbReference type="Proteomes" id="UP001165120"/>
    </source>
</evidence>
<dbReference type="AlphaFoldDB" id="A0A9W6T103"/>
<dbReference type="PROSITE" id="PS50082">
    <property type="entry name" value="WD_REPEATS_2"/>
    <property type="match status" value="3"/>
</dbReference>
<comment type="subcellular location">
    <subcellularLocation>
        <location evidence="1">Nucleus</location>
    </subcellularLocation>
</comment>
<name>A0A9W6T103_CANBO</name>
<evidence type="ECO:0000256" key="6">
    <source>
        <dbReference type="SAM" id="MobiDB-lite"/>
    </source>
</evidence>
<feature type="domain" description="NLE" evidence="7">
    <location>
        <begin position="11"/>
        <end position="75"/>
    </location>
</feature>
<evidence type="ECO:0000313" key="8">
    <source>
        <dbReference type="EMBL" id="GME70749.1"/>
    </source>
</evidence>
<sequence length="365" mass="40747">MSDSTEDKTQIKVKFITRDEDETLHCSNNPLFVPISLKRYGLSEIVNHLIETETPVPFDFLIDGTLLKTSIDEYLIKNGLSTETVLTLEYTRAILPPSYLASFNNEDWISSIDTLPTMTSDGFLSNPKIISGSYDGIVRIYNMSGKVQTQLVGHQSAVKAVKFLSPTRFVSGGNDNQLRLWKAKKIDDGESQPVDEDDDEEDEEDGEDKTQNAKTLAILEGHKSPISSLSVDLQSNRILSGGYDNTIGIWSTNHKEMQSSKLIDINSKNLSSSSRKRAKLALKDSTIKRKLPLSFLESHTGPIEGVIFDSNDNTVGYSCSQDHTVKTWDLVTNKCIDTKTTSYSLLSILQLEKLNLLDIRTLSFH</sequence>
<keyword evidence="9" id="KW-1185">Reference proteome</keyword>
<dbReference type="GO" id="GO:0042273">
    <property type="term" value="P:ribosomal large subunit biogenesis"/>
    <property type="evidence" value="ECO:0007669"/>
    <property type="project" value="TreeGrafter"/>
</dbReference>
<reference evidence="8" key="1">
    <citation type="submission" date="2023-04" db="EMBL/GenBank/DDBJ databases">
        <title>Candida boidinii NBRC 10035.</title>
        <authorList>
            <person name="Ichikawa N."/>
            <person name="Sato H."/>
            <person name="Tonouchi N."/>
        </authorList>
    </citation>
    <scope>NUCLEOTIDE SEQUENCE</scope>
    <source>
        <strain evidence="8">NBRC 10035</strain>
    </source>
</reference>
<keyword evidence="4" id="KW-0539">Nucleus</keyword>
<dbReference type="SMART" id="SM00320">
    <property type="entry name" value="WD40"/>
    <property type="match status" value="4"/>
</dbReference>
<organism evidence="8 9">
    <name type="scientific">Candida boidinii</name>
    <name type="common">Yeast</name>
    <dbReference type="NCBI Taxonomy" id="5477"/>
    <lineage>
        <taxon>Eukaryota</taxon>
        <taxon>Fungi</taxon>
        <taxon>Dikarya</taxon>
        <taxon>Ascomycota</taxon>
        <taxon>Saccharomycotina</taxon>
        <taxon>Pichiomycetes</taxon>
        <taxon>Pichiales</taxon>
        <taxon>Pichiaceae</taxon>
        <taxon>Ogataea</taxon>
        <taxon>Ogataea/Candida clade</taxon>
    </lineage>
</organism>
<dbReference type="Proteomes" id="UP001165120">
    <property type="component" value="Unassembled WGS sequence"/>
</dbReference>
<evidence type="ECO:0000256" key="4">
    <source>
        <dbReference type="ARBA" id="ARBA00023242"/>
    </source>
</evidence>
<evidence type="ECO:0000256" key="2">
    <source>
        <dbReference type="ARBA" id="ARBA00022574"/>
    </source>
</evidence>
<dbReference type="InterPro" id="IPR001680">
    <property type="entry name" value="WD40_rpt"/>
</dbReference>
<keyword evidence="2 5" id="KW-0853">WD repeat</keyword>
<comment type="caution">
    <text evidence="8">The sequence shown here is derived from an EMBL/GenBank/DDBJ whole genome shotgun (WGS) entry which is preliminary data.</text>
</comment>
<dbReference type="EMBL" id="BSXN01000949">
    <property type="protein sequence ID" value="GME70749.1"/>
    <property type="molecule type" value="Genomic_DNA"/>
</dbReference>
<protein>
    <submittedName>
        <fullName evidence="8">Unnamed protein product</fullName>
    </submittedName>
</protein>
<feature type="repeat" description="WD" evidence="5">
    <location>
        <begin position="151"/>
        <end position="182"/>
    </location>
</feature>
<accession>A0A9W6T103</accession>
<dbReference type="InterPro" id="IPR012972">
    <property type="entry name" value="NLE"/>
</dbReference>
<dbReference type="Pfam" id="PF00400">
    <property type="entry name" value="WD40"/>
    <property type="match status" value="4"/>
</dbReference>
<evidence type="ECO:0000259" key="7">
    <source>
        <dbReference type="Pfam" id="PF08154"/>
    </source>
</evidence>
<dbReference type="Pfam" id="PF08154">
    <property type="entry name" value="NLE"/>
    <property type="match status" value="1"/>
</dbReference>
<dbReference type="PROSITE" id="PS50294">
    <property type="entry name" value="WD_REPEATS_REGION"/>
    <property type="match status" value="2"/>
</dbReference>
<feature type="region of interest" description="Disordered" evidence="6">
    <location>
        <begin position="183"/>
        <end position="210"/>
    </location>
</feature>
<evidence type="ECO:0000256" key="3">
    <source>
        <dbReference type="ARBA" id="ARBA00022737"/>
    </source>
</evidence>
<feature type="repeat" description="WD" evidence="5">
    <location>
        <begin position="296"/>
        <end position="338"/>
    </location>
</feature>
<proteinExistence type="predicted"/>
<feature type="compositionally biased region" description="Acidic residues" evidence="6">
    <location>
        <begin position="189"/>
        <end position="207"/>
    </location>
</feature>
<dbReference type="PANTHER" id="PTHR19855">
    <property type="entry name" value="WD40 REPEAT PROTEIN 12, 37"/>
    <property type="match status" value="1"/>
</dbReference>
<dbReference type="Gene3D" id="2.130.10.10">
    <property type="entry name" value="YVTN repeat-like/Quinoprotein amine dehydrogenase"/>
    <property type="match status" value="1"/>
</dbReference>